<dbReference type="EMBL" id="QKYT01000468">
    <property type="protein sequence ID" value="RIA84791.1"/>
    <property type="molecule type" value="Genomic_DNA"/>
</dbReference>
<dbReference type="AlphaFoldDB" id="A0A397SPM1"/>
<comment type="caution">
    <text evidence="2">The sequence shown here is derived from an EMBL/GenBank/DDBJ whole genome shotgun (WGS) entry which is preliminary data.</text>
</comment>
<keyword evidence="1" id="KW-0472">Membrane</keyword>
<evidence type="ECO:0000256" key="1">
    <source>
        <dbReference type="SAM" id="Phobius"/>
    </source>
</evidence>
<organism evidence="2 3">
    <name type="scientific">Glomus cerebriforme</name>
    <dbReference type="NCBI Taxonomy" id="658196"/>
    <lineage>
        <taxon>Eukaryota</taxon>
        <taxon>Fungi</taxon>
        <taxon>Fungi incertae sedis</taxon>
        <taxon>Mucoromycota</taxon>
        <taxon>Glomeromycotina</taxon>
        <taxon>Glomeromycetes</taxon>
        <taxon>Glomerales</taxon>
        <taxon>Glomeraceae</taxon>
        <taxon>Glomus</taxon>
    </lineage>
</organism>
<protein>
    <submittedName>
        <fullName evidence="2">Uncharacterized protein</fullName>
    </submittedName>
</protein>
<feature type="transmembrane region" description="Helical" evidence="1">
    <location>
        <begin position="20"/>
        <end position="41"/>
    </location>
</feature>
<sequence length="52" mass="6192">MLPQAYEFGGLTLFHKIHLLFFQLNILYFYLFCCCQIPLSLKQLQGLFCFLL</sequence>
<accession>A0A397SPM1</accession>
<name>A0A397SPM1_9GLOM</name>
<keyword evidence="1" id="KW-0812">Transmembrane</keyword>
<gene>
    <name evidence="2" type="ORF">C1645_783343</name>
</gene>
<keyword evidence="1" id="KW-1133">Transmembrane helix</keyword>
<evidence type="ECO:0000313" key="3">
    <source>
        <dbReference type="Proteomes" id="UP000265703"/>
    </source>
</evidence>
<dbReference type="Proteomes" id="UP000265703">
    <property type="component" value="Unassembled WGS sequence"/>
</dbReference>
<keyword evidence="3" id="KW-1185">Reference proteome</keyword>
<proteinExistence type="predicted"/>
<reference evidence="2 3" key="1">
    <citation type="submission" date="2018-06" db="EMBL/GenBank/DDBJ databases">
        <title>Comparative genomics reveals the genomic features of Rhizophagus irregularis, R. cerebriforme, R. diaphanum and Gigaspora rosea, and their symbiotic lifestyle signature.</title>
        <authorList>
            <person name="Morin E."/>
            <person name="San Clemente H."/>
            <person name="Chen E.C.H."/>
            <person name="De La Providencia I."/>
            <person name="Hainaut M."/>
            <person name="Kuo A."/>
            <person name="Kohler A."/>
            <person name="Murat C."/>
            <person name="Tang N."/>
            <person name="Roy S."/>
            <person name="Loubradou J."/>
            <person name="Henrissat B."/>
            <person name="Grigoriev I.V."/>
            <person name="Corradi N."/>
            <person name="Roux C."/>
            <person name="Martin F.M."/>
        </authorList>
    </citation>
    <scope>NUCLEOTIDE SEQUENCE [LARGE SCALE GENOMIC DNA]</scope>
    <source>
        <strain evidence="2 3">DAOM 227022</strain>
    </source>
</reference>
<evidence type="ECO:0000313" key="2">
    <source>
        <dbReference type="EMBL" id="RIA84791.1"/>
    </source>
</evidence>